<dbReference type="Proteomes" id="UP001310890">
    <property type="component" value="Unassembled WGS sequence"/>
</dbReference>
<dbReference type="Gene3D" id="3.40.630.10">
    <property type="entry name" value="Zn peptidases"/>
    <property type="match status" value="1"/>
</dbReference>
<feature type="region of interest" description="Disordered" evidence="10">
    <location>
        <begin position="185"/>
        <end position="231"/>
    </location>
</feature>
<comment type="cofactor">
    <cofactor evidence="1">
        <name>Zn(2+)</name>
        <dbReference type="ChEBI" id="CHEBI:29105"/>
    </cofactor>
</comment>
<dbReference type="EMBL" id="JAVRRL010000138">
    <property type="protein sequence ID" value="KAK5107141.1"/>
    <property type="molecule type" value="Genomic_DNA"/>
</dbReference>
<evidence type="ECO:0000256" key="5">
    <source>
        <dbReference type="ARBA" id="ARBA00022723"/>
    </source>
</evidence>
<feature type="compositionally biased region" description="Polar residues" evidence="10">
    <location>
        <begin position="247"/>
        <end position="262"/>
    </location>
</feature>
<dbReference type="NCBIfam" id="NF002759">
    <property type="entry name" value="PRK02813.1"/>
    <property type="match status" value="1"/>
</dbReference>
<dbReference type="FunFam" id="2.30.250.10:FF:000001">
    <property type="entry name" value="Aspartyl aminopeptidase 1"/>
    <property type="match status" value="1"/>
</dbReference>
<keyword evidence="8" id="KW-0482">Metalloprotease</keyword>
<dbReference type="PANTHER" id="PTHR28570">
    <property type="entry name" value="ASPARTYL AMINOPEPTIDASE"/>
    <property type="match status" value="1"/>
</dbReference>
<feature type="compositionally biased region" description="Basic and acidic residues" evidence="10">
    <location>
        <begin position="274"/>
        <end position="287"/>
    </location>
</feature>
<keyword evidence="5" id="KW-0479">Metal-binding</keyword>
<accession>A0AAN7YKX6</accession>
<dbReference type="GO" id="GO:0070006">
    <property type="term" value="F:metalloaminopeptidase activity"/>
    <property type="evidence" value="ECO:0007669"/>
    <property type="project" value="TreeGrafter"/>
</dbReference>
<evidence type="ECO:0000313" key="12">
    <source>
        <dbReference type="Proteomes" id="UP001310890"/>
    </source>
</evidence>
<sequence>MAGVRMTSPPPTIEQRSLGDAIIAQPSTASYTEHTPITLDQPTQLVGSDAYTKWLMTRIATGVATPQEQAMWQQHVDMVKSKPRRFFTGYSPDTAAVPHPPTTPSGVAKPNTALQDYEMQLRLLERQNERRRAMAGIQSQPLNNHATLSPLTSEAERDYERQLDLLEQQNAQRMMLASSQQQQFNINSGPTVDQPLPISRSMDEQHSPYSYQLTHKPSHDASGHSASQQEHLRQLKLIEQQNKERTAYQSQMGRSKTETMTPTAPVADVSTMRAPKDIMAHGRKSEPRASSPSGMNARGSIRKTAEKYAEPFCKFLTENPTVFHAVNAVKEQLKEAGFKQLSERDEWDLKTGGDYFVERNGSALIAFSVGDEYKAGNGAAILAGHVDALTVKLKPISQVPNKAGYVQLGVAPYAGAPNTTWWDRDLSVGGRVLVKEGDKIVTKLVKLDWPIARIPTLAPHFGAAANGPFNPETQMVPIIGLEDTTSHASPYQTAEPFANPSVLGGGVDNFVTTQPPRLVKAIGNALGLRVDTYANIVNWELELYDHQAATLGGLDKEFIYAGRIDDKLCSWAAIQALIESRSSSGQLRMVGLFDDEEIGSLLRQGAHGNFMPTVLERTVGSLAGHSPGSDLMGRTYANSFLVSSDVTHAVNPNFLGAYLENHAPHLNVGVVVSADSNGHMTTDAVSTAILKRCADKVGAQLQVFQIRNDSRSGGTVGPMLSSAMGMRSVDAGIPQLSMHSIRATTGALDPGLGVMCFKGFLEGFEAVDREFRE</sequence>
<feature type="region of interest" description="Disordered" evidence="10">
    <location>
        <begin position="243"/>
        <end position="298"/>
    </location>
</feature>
<evidence type="ECO:0008006" key="13">
    <source>
        <dbReference type="Google" id="ProtNLM"/>
    </source>
</evidence>
<keyword evidence="4" id="KW-0645">Protease</keyword>
<dbReference type="CDD" id="cd05658">
    <property type="entry name" value="M18_DAP"/>
    <property type="match status" value="1"/>
</dbReference>
<evidence type="ECO:0000256" key="8">
    <source>
        <dbReference type="ARBA" id="ARBA00023049"/>
    </source>
</evidence>
<dbReference type="GO" id="GO:0008270">
    <property type="term" value="F:zinc ion binding"/>
    <property type="evidence" value="ECO:0007669"/>
    <property type="project" value="InterPro"/>
</dbReference>
<dbReference type="SUPFAM" id="SSF101821">
    <property type="entry name" value="Aminopeptidase/glucanase lid domain"/>
    <property type="match status" value="1"/>
</dbReference>
<dbReference type="AlphaFoldDB" id="A0AAN7YKX6"/>
<keyword evidence="9" id="KW-0175">Coiled coil</keyword>
<name>A0AAN7YKX6_9PEZI</name>
<evidence type="ECO:0000256" key="3">
    <source>
        <dbReference type="ARBA" id="ARBA00022438"/>
    </source>
</evidence>
<dbReference type="GO" id="GO:0006508">
    <property type="term" value="P:proteolysis"/>
    <property type="evidence" value="ECO:0007669"/>
    <property type="project" value="UniProtKB-KW"/>
</dbReference>
<comment type="caution">
    <text evidence="11">The sequence shown here is derived from an EMBL/GenBank/DDBJ whole genome shotgun (WGS) entry which is preliminary data.</text>
</comment>
<organism evidence="11 12">
    <name type="scientific">Meristemomyces frigidus</name>
    <dbReference type="NCBI Taxonomy" id="1508187"/>
    <lineage>
        <taxon>Eukaryota</taxon>
        <taxon>Fungi</taxon>
        <taxon>Dikarya</taxon>
        <taxon>Ascomycota</taxon>
        <taxon>Pezizomycotina</taxon>
        <taxon>Dothideomycetes</taxon>
        <taxon>Dothideomycetidae</taxon>
        <taxon>Mycosphaerellales</taxon>
        <taxon>Teratosphaeriaceae</taxon>
        <taxon>Meristemomyces</taxon>
    </lineage>
</organism>
<dbReference type="PRINTS" id="PR00932">
    <property type="entry name" value="AMINO1PTASE"/>
</dbReference>
<dbReference type="InterPro" id="IPR023358">
    <property type="entry name" value="Peptidase_M18_dom2"/>
</dbReference>
<evidence type="ECO:0000313" key="11">
    <source>
        <dbReference type="EMBL" id="KAK5107141.1"/>
    </source>
</evidence>
<evidence type="ECO:0000256" key="9">
    <source>
        <dbReference type="SAM" id="Coils"/>
    </source>
</evidence>
<gene>
    <name evidence="11" type="ORF">LTR62_001699</name>
</gene>
<dbReference type="PANTHER" id="PTHR28570:SF4">
    <property type="entry name" value="VACUOLAR AMINOPEPTIDASE 1"/>
    <property type="match status" value="1"/>
</dbReference>
<evidence type="ECO:0000256" key="6">
    <source>
        <dbReference type="ARBA" id="ARBA00022801"/>
    </source>
</evidence>
<dbReference type="InterPro" id="IPR001948">
    <property type="entry name" value="Peptidase_M18"/>
</dbReference>
<evidence type="ECO:0000256" key="7">
    <source>
        <dbReference type="ARBA" id="ARBA00022833"/>
    </source>
</evidence>
<dbReference type="Gene3D" id="2.30.250.10">
    <property type="entry name" value="Aminopeptidase i, Domain 2"/>
    <property type="match status" value="1"/>
</dbReference>
<keyword evidence="7" id="KW-0862">Zinc</keyword>
<keyword evidence="3" id="KW-0031">Aminopeptidase</keyword>
<evidence type="ECO:0000256" key="2">
    <source>
        <dbReference type="ARBA" id="ARBA00008290"/>
    </source>
</evidence>
<evidence type="ECO:0000256" key="1">
    <source>
        <dbReference type="ARBA" id="ARBA00001947"/>
    </source>
</evidence>
<feature type="coiled-coil region" evidence="9">
    <location>
        <begin position="114"/>
        <end position="172"/>
    </location>
</feature>
<dbReference type="GO" id="GO:0000324">
    <property type="term" value="C:fungal-type vacuole"/>
    <property type="evidence" value="ECO:0007669"/>
    <property type="project" value="TreeGrafter"/>
</dbReference>
<proteinExistence type="inferred from homology"/>
<protein>
    <recommendedName>
        <fullName evidence="13">Aspartyl aminopeptidase</fullName>
    </recommendedName>
</protein>
<dbReference type="Pfam" id="PF02127">
    <property type="entry name" value="Peptidase_M18"/>
    <property type="match status" value="1"/>
</dbReference>
<comment type="similarity">
    <text evidence="2">Belongs to the peptidase M18 family.</text>
</comment>
<reference evidence="11" key="1">
    <citation type="submission" date="2023-08" db="EMBL/GenBank/DDBJ databases">
        <title>Black Yeasts Isolated from many extreme environments.</title>
        <authorList>
            <person name="Coleine C."/>
            <person name="Stajich J.E."/>
            <person name="Selbmann L."/>
        </authorList>
    </citation>
    <scope>NUCLEOTIDE SEQUENCE</scope>
    <source>
        <strain evidence="11">CCFEE 5401</strain>
    </source>
</reference>
<evidence type="ECO:0000256" key="4">
    <source>
        <dbReference type="ARBA" id="ARBA00022670"/>
    </source>
</evidence>
<keyword evidence="6" id="KW-0378">Hydrolase</keyword>
<dbReference type="SUPFAM" id="SSF53187">
    <property type="entry name" value="Zn-dependent exopeptidases"/>
    <property type="match status" value="1"/>
</dbReference>
<evidence type="ECO:0000256" key="10">
    <source>
        <dbReference type="SAM" id="MobiDB-lite"/>
    </source>
</evidence>